<dbReference type="AlphaFoldDB" id="A0A563EPY1"/>
<protein>
    <submittedName>
        <fullName evidence="1">Pyridoxamine 5'-phosphate oxidase family protein</fullName>
    </submittedName>
</protein>
<dbReference type="InterPro" id="IPR024747">
    <property type="entry name" value="Pyridox_Oxase-rel"/>
</dbReference>
<keyword evidence="2" id="KW-1185">Reference proteome</keyword>
<dbReference type="RefSeq" id="WP_146354287.1">
    <property type="nucleotide sequence ID" value="NZ_VOBR01000015.1"/>
</dbReference>
<evidence type="ECO:0000313" key="2">
    <source>
        <dbReference type="Proteomes" id="UP000316639"/>
    </source>
</evidence>
<name>A0A563EPY1_9PSEU</name>
<dbReference type="SUPFAM" id="SSF50475">
    <property type="entry name" value="FMN-binding split barrel"/>
    <property type="match status" value="1"/>
</dbReference>
<proteinExistence type="predicted"/>
<comment type="caution">
    <text evidence="1">The sequence shown here is derived from an EMBL/GenBank/DDBJ whole genome shotgun (WGS) entry which is preliminary data.</text>
</comment>
<dbReference type="OrthoDB" id="3212118at2"/>
<dbReference type="EMBL" id="VOBR01000015">
    <property type="protein sequence ID" value="TWP49446.1"/>
    <property type="molecule type" value="Genomic_DNA"/>
</dbReference>
<organism evidence="1 2">
    <name type="scientific">Lentzea tibetensis</name>
    <dbReference type="NCBI Taxonomy" id="2591470"/>
    <lineage>
        <taxon>Bacteria</taxon>
        <taxon>Bacillati</taxon>
        <taxon>Actinomycetota</taxon>
        <taxon>Actinomycetes</taxon>
        <taxon>Pseudonocardiales</taxon>
        <taxon>Pseudonocardiaceae</taxon>
        <taxon>Lentzea</taxon>
    </lineage>
</organism>
<evidence type="ECO:0000313" key="1">
    <source>
        <dbReference type="EMBL" id="TWP49446.1"/>
    </source>
</evidence>
<reference evidence="1 2" key="1">
    <citation type="submission" date="2019-07" db="EMBL/GenBank/DDBJ databases">
        <title>Lentzea xizangensis sp. nov., isolated from Qinghai-Tibetan Plateau Soils.</title>
        <authorList>
            <person name="Huang J."/>
        </authorList>
    </citation>
    <scope>NUCLEOTIDE SEQUENCE [LARGE SCALE GENOMIC DNA]</scope>
    <source>
        <strain evidence="1 2">FXJ1.1311</strain>
    </source>
</reference>
<dbReference type="Proteomes" id="UP000316639">
    <property type="component" value="Unassembled WGS sequence"/>
</dbReference>
<dbReference type="Gene3D" id="2.30.110.10">
    <property type="entry name" value="Electron Transport, Fmn-binding Protein, Chain A"/>
    <property type="match status" value="1"/>
</dbReference>
<dbReference type="InterPro" id="IPR012349">
    <property type="entry name" value="Split_barrel_FMN-bd"/>
</dbReference>
<dbReference type="Pfam" id="PF12900">
    <property type="entry name" value="Pyridox_ox_2"/>
    <property type="match status" value="1"/>
</dbReference>
<accession>A0A563EPY1</accession>
<gene>
    <name evidence="1" type="ORF">FKR81_23090</name>
</gene>
<sequence>MAVHELTNSECWDLLDRVSLGRLLYTSAGLPVAQPVPFIVRNKVIMVSLDQSTATRLLPAGFEFVAFQADDFVDGAQTGCSVTVYGRGQVVSHQRRSIAEAAGLPSHDGKAVYACVAPTQLCGSQLDLRT</sequence>